<evidence type="ECO:0000313" key="2">
    <source>
        <dbReference type="EMBL" id="JAD96366.1"/>
    </source>
</evidence>
<protein>
    <submittedName>
        <fullName evidence="2">Uncharacterized protein</fullName>
    </submittedName>
</protein>
<accession>A0A0A9E8H3</accession>
<feature type="region of interest" description="Disordered" evidence="1">
    <location>
        <begin position="1"/>
        <end position="20"/>
    </location>
</feature>
<name>A0A0A9E8H3_ARUDO</name>
<evidence type="ECO:0000256" key="1">
    <source>
        <dbReference type="SAM" id="MobiDB-lite"/>
    </source>
</evidence>
<proteinExistence type="predicted"/>
<reference evidence="2" key="2">
    <citation type="journal article" date="2015" name="Data Brief">
        <title>Shoot transcriptome of the giant reed, Arundo donax.</title>
        <authorList>
            <person name="Barrero R.A."/>
            <person name="Guerrero F.D."/>
            <person name="Moolhuijzen P."/>
            <person name="Goolsby J.A."/>
            <person name="Tidwell J."/>
            <person name="Bellgard S.E."/>
            <person name="Bellgard M.I."/>
        </authorList>
    </citation>
    <scope>NUCLEOTIDE SEQUENCE</scope>
    <source>
        <tissue evidence="2">Shoot tissue taken approximately 20 cm above the soil surface</tissue>
    </source>
</reference>
<feature type="compositionally biased region" description="Low complexity" evidence="1">
    <location>
        <begin position="1"/>
        <end position="15"/>
    </location>
</feature>
<dbReference type="EMBL" id="GBRH01201529">
    <property type="protein sequence ID" value="JAD96366.1"/>
    <property type="molecule type" value="Transcribed_RNA"/>
</dbReference>
<dbReference type="AlphaFoldDB" id="A0A0A9E8H3"/>
<sequence length="89" mass="9851">MTRRASSSSTRPASSQKAMFSRRASILMKSSHLSLGWSPSGCCLPWRCRKAGLCITWMSSQRSSTTSSRRRCMFGNCRISSPLGTRGRS</sequence>
<reference evidence="2" key="1">
    <citation type="submission" date="2014-09" db="EMBL/GenBank/DDBJ databases">
        <authorList>
            <person name="Magalhaes I.L.F."/>
            <person name="Oliveira U."/>
            <person name="Santos F.R."/>
            <person name="Vidigal T.H.D.A."/>
            <person name="Brescovit A.D."/>
            <person name="Santos A.J."/>
        </authorList>
    </citation>
    <scope>NUCLEOTIDE SEQUENCE</scope>
    <source>
        <tissue evidence="2">Shoot tissue taken approximately 20 cm above the soil surface</tissue>
    </source>
</reference>
<organism evidence="2">
    <name type="scientific">Arundo donax</name>
    <name type="common">Giant reed</name>
    <name type="synonym">Donax arundinaceus</name>
    <dbReference type="NCBI Taxonomy" id="35708"/>
    <lineage>
        <taxon>Eukaryota</taxon>
        <taxon>Viridiplantae</taxon>
        <taxon>Streptophyta</taxon>
        <taxon>Embryophyta</taxon>
        <taxon>Tracheophyta</taxon>
        <taxon>Spermatophyta</taxon>
        <taxon>Magnoliopsida</taxon>
        <taxon>Liliopsida</taxon>
        <taxon>Poales</taxon>
        <taxon>Poaceae</taxon>
        <taxon>PACMAD clade</taxon>
        <taxon>Arundinoideae</taxon>
        <taxon>Arundineae</taxon>
        <taxon>Arundo</taxon>
    </lineage>
</organism>